<evidence type="ECO:0000256" key="7">
    <source>
        <dbReference type="PIRSR" id="PIRSR000278-1"/>
    </source>
</evidence>
<evidence type="ECO:0000256" key="1">
    <source>
        <dbReference type="ARBA" id="ARBA00004137"/>
    </source>
</evidence>
<comment type="function">
    <text evidence="6">Component of the cytochrome c oxidase, the last enzyme in the mitochondrial electron transport chain which drives oxidative phosphorylation.</text>
</comment>
<dbReference type="SUPFAM" id="SSF47694">
    <property type="entry name" value="Cytochrome c oxidase subunit h"/>
    <property type="match status" value="1"/>
</dbReference>
<evidence type="ECO:0000313" key="9">
    <source>
        <dbReference type="Proteomes" id="UP000094455"/>
    </source>
</evidence>
<dbReference type="InterPro" id="IPR036549">
    <property type="entry name" value="CX6/COA6-like_sf"/>
</dbReference>
<protein>
    <recommendedName>
        <fullName evidence="6">Cytochrome c oxidase subunit</fullName>
    </recommendedName>
</protein>
<evidence type="ECO:0000256" key="5">
    <source>
        <dbReference type="ARBA" id="ARBA00023157"/>
    </source>
</evidence>
<dbReference type="PROSITE" id="PS51808">
    <property type="entry name" value="CHCH"/>
    <property type="match status" value="1"/>
</dbReference>
<dbReference type="Pfam" id="PF02297">
    <property type="entry name" value="COX6B"/>
    <property type="match status" value="1"/>
</dbReference>
<dbReference type="GeneID" id="30179690"/>
<dbReference type="InterPro" id="IPR003213">
    <property type="entry name" value="Cyt_c_oxidase_su6B"/>
</dbReference>
<dbReference type="STRING" id="763406.A0A1E3NGK9"/>
<dbReference type="AlphaFoldDB" id="A0A1E3NGK9"/>
<dbReference type="Proteomes" id="UP000094455">
    <property type="component" value="Unassembled WGS sequence"/>
</dbReference>
<evidence type="ECO:0000256" key="2">
    <source>
        <dbReference type="ARBA" id="ARBA00004673"/>
    </source>
</evidence>
<keyword evidence="9" id="KW-1185">Reference proteome</keyword>
<dbReference type="RefSeq" id="XP_019016362.1">
    <property type="nucleotide sequence ID" value="XM_019163003.1"/>
</dbReference>
<dbReference type="CDD" id="cd00926">
    <property type="entry name" value="Cyt_c_Oxidase_VIb"/>
    <property type="match status" value="1"/>
</dbReference>
<dbReference type="GO" id="GO:0045277">
    <property type="term" value="C:respiratory chain complex IV"/>
    <property type="evidence" value="ECO:0007669"/>
    <property type="project" value="EnsemblFungi"/>
</dbReference>
<name>A0A1E3NGK9_9ASCO</name>
<comment type="pathway">
    <text evidence="2">Energy metabolism; oxidative phosphorylation.</text>
</comment>
<sequence length="83" mass="9733">MADYKLQTPGFDARFPQMNQTKHCFQSYLDYHKCVAIKGEDFAPCKVFWQTFQSLCPGDWVETWDDQRANGTFPGDLSIERFK</sequence>
<evidence type="ECO:0000256" key="6">
    <source>
        <dbReference type="PIRNR" id="PIRNR000278"/>
    </source>
</evidence>
<dbReference type="FunFam" id="1.10.10.140:FF:000001">
    <property type="entry name" value="Cytochrome c oxidase subunit 6B1"/>
    <property type="match status" value="1"/>
</dbReference>
<dbReference type="InterPro" id="IPR048280">
    <property type="entry name" value="COX6B-like"/>
</dbReference>
<keyword evidence="4 6" id="KW-0496">Mitochondrion</keyword>
<dbReference type="OrthoDB" id="1107506at2759"/>
<dbReference type="EMBL" id="KV454005">
    <property type="protein sequence ID" value="ODQ45249.1"/>
    <property type="molecule type" value="Genomic_DNA"/>
</dbReference>
<dbReference type="GO" id="GO:0006123">
    <property type="term" value="P:mitochondrial electron transport, cytochrome c to oxygen"/>
    <property type="evidence" value="ECO:0007669"/>
    <property type="project" value="UniProtKB-ARBA"/>
</dbReference>
<evidence type="ECO:0000256" key="3">
    <source>
        <dbReference type="ARBA" id="ARBA00006425"/>
    </source>
</evidence>
<accession>A0A1E3NGK9</accession>
<evidence type="ECO:0000256" key="4">
    <source>
        <dbReference type="ARBA" id="ARBA00023128"/>
    </source>
</evidence>
<dbReference type="GO" id="GO:0004129">
    <property type="term" value="F:cytochrome-c oxidase activity"/>
    <property type="evidence" value="ECO:0007669"/>
    <property type="project" value="EnsemblFungi"/>
</dbReference>
<dbReference type="PANTHER" id="PTHR11387">
    <property type="entry name" value="CYTOCHROME C OXIDASE SUBUNIT 6B"/>
    <property type="match status" value="1"/>
</dbReference>
<evidence type="ECO:0000313" key="8">
    <source>
        <dbReference type="EMBL" id="ODQ45249.1"/>
    </source>
</evidence>
<organism evidence="8 9">
    <name type="scientific">Pichia membranifaciens NRRL Y-2026</name>
    <dbReference type="NCBI Taxonomy" id="763406"/>
    <lineage>
        <taxon>Eukaryota</taxon>
        <taxon>Fungi</taxon>
        <taxon>Dikarya</taxon>
        <taxon>Ascomycota</taxon>
        <taxon>Saccharomycotina</taxon>
        <taxon>Pichiomycetes</taxon>
        <taxon>Pichiales</taxon>
        <taxon>Pichiaceae</taxon>
        <taxon>Pichia</taxon>
    </lineage>
</organism>
<comment type="similarity">
    <text evidence="3">Belongs to the cytochrome c oxidase subunit 6B family.</text>
</comment>
<dbReference type="Gene3D" id="1.10.10.140">
    <property type="entry name" value="Cytochrome c oxidase, subunit VIb"/>
    <property type="match status" value="1"/>
</dbReference>
<dbReference type="GO" id="GO:0005743">
    <property type="term" value="C:mitochondrial inner membrane"/>
    <property type="evidence" value="ECO:0007669"/>
    <property type="project" value="UniProtKB-SubCell"/>
</dbReference>
<dbReference type="PIRSF" id="PIRSF000278">
    <property type="entry name" value="Cyt_c_oxidase_6B"/>
    <property type="match status" value="1"/>
</dbReference>
<reference evidence="8 9" key="1">
    <citation type="journal article" date="2016" name="Proc. Natl. Acad. Sci. U.S.A.">
        <title>Comparative genomics of biotechnologically important yeasts.</title>
        <authorList>
            <person name="Riley R."/>
            <person name="Haridas S."/>
            <person name="Wolfe K.H."/>
            <person name="Lopes M.R."/>
            <person name="Hittinger C.T."/>
            <person name="Goeker M."/>
            <person name="Salamov A.A."/>
            <person name="Wisecaver J.H."/>
            <person name="Long T.M."/>
            <person name="Calvey C.H."/>
            <person name="Aerts A.L."/>
            <person name="Barry K.W."/>
            <person name="Choi C."/>
            <person name="Clum A."/>
            <person name="Coughlan A.Y."/>
            <person name="Deshpande S."/>
            <person name="Douglass A.P."/>
            <person name="Hanson S.J."/>
            <person name="Klenk H.-P."/>
            <person name="LaButti K.M."/>
            <person name="Lapidus A."/>
            <person name="Lindquist E.A."/>
            <person name="Lipzen A.M."/>
            <person name="Meier-Kolthoff J.P."/>
            <person name="Ohm R.A."/>
            <person name="Otillar R.P."/>
            <person name="Pangilinan J.L."/>
            <person name="Peng Y."/>
            <person name="Rokas A."/>
            <person name="Rosa C.A."/>
            <person name="Scheuner C."/>
            <person name="Sibirny A.A."/>
            <person name="Slot J.C."/>
            <person name="Stielow J.B."/>
            <person name="Sun H."/>
            <person name="Kurtzman C.P."/>
            <person name="Blackwell M."/>
            <person name="Grigoriev I.V."/>
            <person name="Jeffries T.W."/>
        </authorList>
    </citation>
    <scope>NUCLEOTIDE SEQUENCE [LARGE SCALE GENOMIC DNA]</scope>
    <source>
        <strain evidence="8 9">NRRL Y-2026</strain>
    </source>
</reference>
<feature type="disulfide bond" evidence="7">
    <location>
        <begin position="24"/>
        <end position="56"/>
    </location>
</feature>
<feature type="disulfide bond" evidence="7">
    <location>
        <begin position="34"/>
        <end position="45"/>
    </location>
</feature>
<proteinExistence type="inferred from homology"/>
<gene>
    <name evidence="8" type="ORF">PICMEDRAFT_36403</name>
</gene>
<keyword evidence="5 7" id="KW-1015">Disulfide bond</keyword>
<comment type="subcellular location">
    <subcellularLocation>
        <location evidence="1">Mitochondrion inner membrane</location>
        <topology evidence="1">Peripheral membrane protein</topology>
        <orientation evidence="1">Intermembrane side</orientation>
    </subcellularLocation>
</comment>